<reference evidence="3" key="1">
    <citation type="submission" date="2023-07" db="EMBL/GenBank/DDBJ databases">
        <authorList>
            <consortium name="AG Swart"/>
            <person name="Singh M."/>
            <person name="Singh A."/>
            <person name="Seah K."/>
            <person name="Emmerich C."/>
        </authorList>
    </citation>
    <scope>NUCLEOTIDE SEQUENCE</scope>
    <source>
        <strain evidence="3">DP1</strain>
    </source>
</reference>
<evidence type="ECO:0000256" key="1">
    <source>
        <dbReference type="SAM" id="MobiDB-lite"/>
    </source>
</evidence>
<proteinExistence type="predicted"/>
<sequence>MSQPEEGSKDDHKENERLVKRHNDGATQAQHKTWNILTESILLVASIPSVIFSIFGLVNGLLLLIQQDDHQKCVATKKIAAIAAGKNASSISDHMEDHLTGSTVVLWVLIVIYTQILFSISMKVYPFCGFVYIICLLGGLVYHIVGIIWVLDEDCTDTDWYILGIANSIIFFIFFVIILVGALICFLIGLSGSKSQKVKPEEKEDNAEISEERILENEEAKRGNHCKNKGQNDKHDTEDKDRGSSVGQTSNHQRVTKDKDTKGNKEEETEEKDNIENKDEEEEENAGEDEEEIY</sequence>
<comment type="caution">
    <text evidence="3">The sequence shown here is derived from an EMBL/GenBank/DDBJ whole genome shotgun (WGS) entry which is preliminary data.</text>
</comment>
<dbReference type="Proteomes" id="UP001295684">
    <property type="component" value="Unassembled WGS sequence"/>
</dbReference>
<organism evidence="3 4">
    <name type="scientific">Euplotes crassus</name>
    <dbReference type="NCBI Taxonomy" id="5936"/>
    <lineage>
        <taxon>Eukaryota</taxon>
        <taxon>Sar</taxon>
        <taxon>Alveolata</taxon>
        <taxon>Ciliophora</taxon>
        <taxon>Intramacronucleata</taxon>
        <taxon>Spirotrichea</taxon>
        <taxon>Hypotrichia</taxon>
        <taxon>Euplotida</taxon>
        <taxon>Euplotidae</taxon>
        <taxon>Moneuplotes</taxon>
    </lineage>
</organism>
<evidence type="ECO:0000256" key="2">
    <source>
        <dbReference type="SAM" id="Phobius"/>
    </source>
</evidence>
<feature type="region of interest" description="Disordered" evidence="1">
    <location>
        <begin position="219"/>
        <end position="294"/>
    </location>
</feature>
<feature type="transmembrane region" description="Helical" evidence="2">
    <location>
        <begin position="130"/>
        <end position="151"/>
    </location>
</feature>
<name>A0AAD2CV62_EUPCR</name>
<dbReference type="AlphaFoldDB" id="A0AAD2CV62"/>
<gene>
    <name evidence="3" type="ORF">ECRASSUSDP1_LOCUS13905</name>
</gene>
<evidence type="ECO:0000313" key="3">
    <source>
        <dbReference type="EMBL" id="CAI2372574.1"/>
    </source>
</evidence>
<protein>
    <submittedName>
        <fullName evidence="3">Uncharacterized protein</fullName>
    </submittedName>
</protein>
<feature type="transmembrane region" description="Helical" evidence="2">
    <location>
        <begin position="99"/>
        <end position="118"/>
    </location>
</feature>
<feature type="compositionally biased region" description="Acidic residues" evidence="1">
    <location>
        <begin position="278"/>
        <end position="294"/>
    </location>
</feature>
<keyword evidence="2" id="KW-0812">Transmembrane</keyword>
<keyword evidence="4" id="KW-1185">Reference proteome</keyword>
<dbReference type="EMBL" id="CAMPGE010013866">
    <property type="protein sequence ID" value="CAI2372574.1"/>
    <property type="molecule type" value="Genomic_DNA"/>
</dbReference>
<feature type="compositionally biased region" description="Basic and acidic residues" evidence="1">
    <location>
        <begin position="255"/>
        <end position="277"/>
    </location>
</feature>
<feature type="compositionally biased region" description="Basic and acidic residues" evidence="1">
    <location>
        <begin position="230"/>
        <end position="243"/>
    </location>
</feature>
<feature type="transmembrane region" description="Helical" evidence="2">
    <location>
        <begin position="41"/>
        <end position="65"/>
    </location>
</feature>
<evidence type="ECO:0000313" key="4">
    <source>
        <dbReference type="Proteomes" id="UP001295684"/>
    </source>
</evidence>
<keyword evidence="2" id="KW-1133">Transmembrane helix</keyword>
<feature type="transmembrane region" description="Helical" evidence="2">
    <location>
        <begin position="163"/>
        <end position="190"/>
    </location>
</feature>
<keyword evidence="2" id="KW-0472">Membrane</keyword>
<accession>A0AAD2CV62</accession>